<accession>A0A2G5TII7</accession>
<sequence>MFNDTLLLDMFEEQPEYMKELVETAADDLSAVMILIYRNMQFEKDVKRMDNVLKPYKDLIRVLARYRSQTLGRIVWRQDVAPYFAGNASEAIQTMKNIHSFD</sequence>
<gene>
    <name evidence="1" type="primary">Cnig_chr_V.g19290</name>
    <name evidence="1" type="ORF">B9Z55_019290</name>
</gene>
<keyword evidence="2" id="KW-1185">Reference proteome</keyword>
<dbReference type="STRING" id="1611254.A0A2G5TII7"/>
<proteinExistence type="predicted"/>
<protein>
    <submittedName>
        <fullName evidence="1">Uncharacterized protein</fullName>
    </submittedName>
</protein>
<name>A0A2G5TII7_9PELO</name>
<evidence type="ECO:0000313" key="2">
    <source>
        <dbReference type="Proteomes" id="UP000230233"/>
    </source>
</evidence>
<dbReference type="EMBL" id="PDUG01000005">
    <property type="protein sequence ID" value="PIC26836.1"/>
    <property type="molecule type" value="Genomic_DNA"/>
</dbReference>
<organism evidence="1 2">
    <name type="scientific">Caenorhabditis nigoni</name>
    <dbReference type="NCBI Taxonomy" id="1611254"/>
    <lineage>
        <taxon>Eukaryota</taxon>
        <taxon>Metazoa</taxon>
        <taxon>Ecdysozoa</taxon>
        <taxon>Nematoda</taxon>
        <taxon>Chromadorea</taxon>
        <taxon>Rhabditida</taxon>
        <taxon>Rhabditina</taxon>
        <taxon>Rhabditomorpha</taxon>
        <taxon>Rhabditoidea</taxon>
        <taxon>Rhabditidae</taxon>
        <taxon>Peloderinae</taxon>
        <taxon>Caenorhabditis</taxon>
    </lineage>
</organism>
<reference evidence="2" key="1">
    <citation type="submission" date="2017-10" db="EMBL/GenBank/DDBJ databases">
        <title>Rapid genome shrinkage in a self-fertile nematode reveals novel sperm competition proteins.</title>
        <authorList>
            <person name="Yin D."/>
            <person name="Schwarz E.M."/>
            <person name="Thomas C.G."/>
            <person name="Felde R.L."/>
            <person name="Korf I.F."/>
            <person name="Cutter A.D."/>
            <person name="Schartner C.M."/>
            <person name="Ralston E.J."/>
            <person name="Meyer B.J."/>
            <person name="Haag E.S."/>
        </authorList>
    </citation>
    <scope>NUCLEOTIDE SEQUENCE [LARGE SCALE GENOMIC DNA]</scope>
    <source>
        <strain evidence="2">JU1422</strain>
    </source>
</reference>
<dbReference type="Proteomes" id="UP000230233">
    <property type="component" value="Chromosome V"/>
</dbReference>
<dbReference type="AlphaFoldDB" id="A0A2G5TII7"/>
<comment type="caution">
    <text evidence="1">The sequence shown here is derived from an EMBL/GenBank/DDBJ whole genome shotgun (WGS) entry which is preliminary data.</text>
</comment>
<evidence type="ECO:0000313" key="1">
    <source>
        <dbReference type="EMBL" id="PIC26836.1"/>
    </source>
</evidence>